<accession>A0A498HV96</accession>
<proteinExistence type="predicted"/>
<keyword evidence="2" id="KW-1185">Reference proteome</keyword>
<protein>
    <submittedName>
        <fullName evidence="1">Uncharacterized protein</fullName>
    </submittedName>
</protein>
<dbReference type="Proteomes" id="UP000290289">
    <property type="component" value="Chromosome 15"/>
</dbReference>
<comment type="caution">
    <text evidence="1">The sequence shown here is derived from an EMBL/GenBank/DDBJ whole genome shotgun (WGS) entry which is preliminary data.</text>
</comment>
<dbReference type="AlphaFoldDB" id="A0A498HV96"/>
<sequence length="88" mass="10026">MCPHCPNTNLRTAFLSQQQNGCRDRDKELLSWYLITVKLLKTVESGIAKTPTSTNRSVELPQQEVHHQQQLPSEPLQIVIQNGCDQEI</sequence>
<evidence type="ECO:0000313" key="1">
    <source>
        <dbReference type="EMBL" id="RXH75376.1"/>
    </source>
</evidence>
<reference evidence="1 2" key="1">
    <citation type="submission" date="2018-10" db="EMBL/GenBank/DDBJ databases">
        <title>A high-quality apple genome assembly.</title>
        <authorList>
            <person name="Hu J."/>
        </authorList>
    </citation>
    <scope>NUCLEOTIDE SEQUENCE [LARGE SCALE GENOMIC DNA]</scope>
    <source>
        <strain evidence="2">cv. HFTH1</strain>
        <tissue evidence="1">Young leaf</tissue>
    </source>
</reference>
<evidence type="ECO:0000313" key="2">
    <source>
        <dbReference type="Proteomes" id="UP000290289"/>
    </source>
</evidence>
<organism evidence="1 2">
    <name type="scientific">Malus domestica</name>
    <name type="common">Apple</name>
    <name type="synonym">Pyrus malus</name>
    <dbReference type="NCBI Taxonomy" id="3750"/>
    <lineage>
        <taxon>Eukaryota</taxon>
        <taxon>Viridiplantae</taxon>
        <taxon>Streptophyta</taxon>
        <taxon>Embryophyta</taxon>
        <taxon>Tracheophyta</taxon>
        <taxon>Spermatophyta</taxon>
        <taxon>Magnoliopsida</taxon>
        <taxon>eudicotyledons</taxon>
        <taxon>Gunneridae</taxon>
        <taxon>Pentapetalae</taxon>
        <taxon>rosids</taxon>
        <taxon>fabids</taxon>
        <taxon>Rosales</taxon>
        <taxon>Rosaceae</taxon>
        <taxon>Amygdaloideae</taxon>
        <taxon>Maleae</taxon>
        <taxon>Malus</taxon>
    </lineage>
</organism>
<gene>
    <name evidence="1" type="ORF">DVH24_030097</name>
</gene>
<dbReference type="EMBL" id="RDQH01000341">
    <property type="protein sequence ID" value="RXH75376.1"/>
    <property type="molecule type" value="Genomic_DNA"/>
</dbReference>
<name>A0A498HV96_MALDO</name>